<evidence type="ECO:0000313" key="2">
    <source>
        <dbReference type="EMBL" id="CCB62586.1"/>
    </source>
</evidence>
<dbReference type="InParanoid" id="F6I6L8"/>
<evidence type="ECO:0000256" key="1">
    <source>
        <dbReference type="SAM" id="MobiDB-lite"/>
    </source>
</evidence>
<keyword evidence="3" id="KW-1185">Reference proteome</keyword>
<feature type="region of interest" description="Disordered" evidence="1">
    <location>
        <begin position="1"/>
        <end position="20"/>
    </location>
</feature>
<dbReference type="PaxDb" id="29760-VIT_13s0067g00980.t01"/>
<reference evidence="3" key="1">
    <citation type="journal article" date="2007" name="Nature">
        <title>The grapevine genome sequence suggests ancestral hexaploidization in major angiosperm phyla.</title>
        <authorList>
            <consortium name="The French-Italian Public Consortium for Grapevine Genome Characterization."/>
            <person name="Jaillon O."/>
            <person name="Aury J.-M."/>
            <person name="Noel B."/>
            <person name="Policriti A."/>
            <person name="Clepet C."/>
            <person name="Casagrande A."/>
            <person name="Choisne N."/>
            <person name="Aubourg S."/>
            <person name="Vitulo N."/>
            <person name="Jubin C."/>
            <person name="Vezzi A."/>
            <person name="Legeai F."/>
            <person name="Hugueney P."/>
            <person name="Dasilva C."/>
            <person name="Horner D."/>
            <person name="Mica E."/>
            <person name="Jublot D."/>
            <person name="Poulain J."/>
            <person name="Bruyere C."/>
            <person name="Billault A."/>
            <person name="Segurens B."/>
            <person name="Gouyvenoux M."/>
            <person name="Ugarte E."/>
            <person name="Cattonaro F."/>
            <person name="Anthouard V."/>
            <person name="Vico V."/>
            <person name="Del Fabbro C."/>
            <person name="Alaux M."/>
            <person name="Di Gaspero G."/>
            <person name="Dumas V."/>
            <person name="Felice N."/>
            <person name="Paillard S."/>
            <person name="Juman I."/>
            <person name="Moroldo M."/>
            <person name="Scalabrin S."/>
            <person name="Canaguier A."/>
            <person name="Le Clainche I."/>
            <person name="Malacrida G."/>
            <person name="Durand E."/>
            <person name="Pesole G."/>
            <person name="Laucou V."/>
            <person name="Chatelet P."/>
            <person name="Merdinoglu D."/>
            <person name="Delledonne M."/>
            <person name="Pezzotti M."/>
            <person name="Lecharny A."/>
            <person name="Scarpelli C."/>
            <person name="Artiguenave F."/>
            <person name="Pe M.E."/>
            <person name="Valle G."/>
            <person name="Morgante M."/>
            <person name="Caboche M."/>
            <person name="Adam-Blondon A.-F."/>
            <person name="Weissenbach J."/>
            <person name="Quetier F."/>
            <person name="Wincker P."/>
        </authorList>
    </citation>
    <scope>NUCLEOTIDE SEQUENCE [LARGE SCALE GENOMIC DNA]</scope>
    <source>
        <strain evidence="3">cv. Pinot noir / PN40024</strain>
    </source>
</reference>
<organism evidence="2 3">
    <name type="scientific">Vitis vinifera</name>
    <name type="common">Grape</name>
    <dbReference type="NCBI Taxonomy" id="29760"/>
    <lineage>
        <taxon>Eukaryota</taxon>
        <taxon>Viridiplantae</taxon>
        <taxon>Streptophyta</taxon>
        <taxon>Embryophyta</taxon>
        <taxon>Tracheophyta</taxon>
        <taxon>Spermatophyta</taxon>
        <taxon>Magnoliopsida</taxon>
        <taxon>eudicotyledons</taxon>
        <taxon>Gunneridae</taxon>
        <taxon>Pentapetalae</taxon>
        <taxon>rosids</taxon>
        <taxon>Vitales</taxon>
        <taxon>Vitaceae</taxon>
        <taxon>Viteae</taxon>
        <taxon>Vitis</taxon>
    </lineage>
</organism>
<evidence type="ECO:0000313" key="3">
    <source>
        <dbReference type="Proteomes" id="UP000009183"/>
    </source>
</evidence>
<dbReference type="AlphaFoldDB" id="F6I6L8"/>
<sequence length="20" mass="2343">MEGGRLSRSHVSPRGWWTEN</sequence>
<dbReference type="EMBL" id="FN596756">
    <property type="protein sequence ID" value="CCB62586.1"/>
    <property type="molecule type" value="Genomic_DNA"/>
</dbReference>
<dbReference type="HOGENOM" id="CLU_3428826_0_0_1"/>
<accession>F6I6L8</accession>
<name>F6I6L8_VITVI</name>
<proteinExistence type="predicted"/>
<gene>
    <name evidence="2" type="ordered locus">VIT_13s0067g00980</name>
</gene>
<dbReference type="Proteomes" id="UP000009183">
    <property type="component" value="Chromosome 13, unordered"/>
</dbReference>
<protein>
    <submittedName>
        <fullName evidence="2">Uncharacterized protein</fullName>
    </submittedName>
</protein>